<reference evidence="2" key="1">
    <citation type="journal article" date="2020" name="New Phytol.">
        <title>Comparative genomics reveals dynamic genome evolution in host specialist ectomycorrhizal fungi.</title>
        <authorList>
            <person name="Lofgren L.A."/>
            <person name="Nguyen N.H."/>
            <person name="Vilgalys R."/>
            <person name="Ruytinx J."/>
            <person name="Liao H.L."/>
            <person name="Branco S."/>
            <person name="Kuo A."/>
            <person name="LaButti K."/>
            <person name="Lipzen A."/>
            <person name="Andreopoulos W."/>
            <person name="Pangilinan J."/>
            <person name="Riley R."/>
            <person name="Hundley H."/>
            <person name="Na H."/>
            <person name="Barry K."/>
            <person name="Grigoriev I.V."/>
            <person name="Stajich J.E."/>
            <person name="Kennedy P.G."/>
        </authorList>
    </citation>
    <scope>NUCLEOTIDE SEQUENCE</scope>
    <source>
        <strain evidence="2">FC423</strain>
    </source>
</reference>
<sequence length="522" mass="56685">MSAVSHGARHLRQGIGGTKHHAPVTGSARSLHSSAFIPPLRTPQPSTAQRIFTNSRNLVSRFFAHLTTPGLAHSVTVAPSHSLVRPANFHSTAQSVKASYSLPVRNALYRPLSLPRLPRPTPIPGNVANVGLGTARSFHSARPIFQNLVDNVPITTRALWEAEWELKAKKKEERKFRKAKENVALPKTKEMLKPKQKLIVAEAEVPAEIDISELDHYMPQPALPEVTTYLLVPIAPTPTSRLPLSAHSTVGTSSFHPLLPVPEIAAAHKTHRNHSLRVSTLFSRLDAANVWDDPGVGVDAYAFGSNLGDDPGDKQCTILRVTFAGWTAAQVRSVTGDSGQGWCAFEEVYSDAMSASSQTSTIDEEEVLSSPESVASSIELDLASLSELDCDKDADVSSDIELDSDDWDYGLGLSPSPDVHENFVLPTLDFSSSFAQVASPTQSWAPPPHIILRTASELAEEFGNVWSPTSSSSLSPSPSYDCLSDREVHGISRVAESEMERSWLRVSMGLSSSFAERLEALR</sequence>
<gene>
    <name evidence="2" type="ORF">F5147DRAFT_695589</name>
</gene>
<dbReference type="AlphaFoldDB" id="A0A9P7F5D4"/>
<proteinExistence type="predicted"/>
<dbReference type="EMBL" id="JABBWM010000029">
    <property type="protein sequence ID" value="KAG2107886.1"/>
    <property type="molecule type" value="Genomic_DNA"/>
</dbReference>
<feature type="compositionally biased region" description="Basic residues" evidence="1">
    <location>
        <begin position="7"/>
        <end position="22"/>
    </location>
</feature>
<keyword evidence="3" id="KW-1185">Reference proteome</keyword>
<feature type="region of interest" description="Disordered" evidence="1">
    <location>
        <begin position="1"/>
        <end position="25"/>
    </location>
</feature>
<dbReference type="RefSeq" id="XP_041292484.1">
    <property type="nucleotide sequence ID" value="XM_041437385.1"/>
</dbReference>
<evidence type="ECO:0000256" key="1">
    <source>
        <dbReference type="SAM" id="MobiDB-lite"/>
    </source>
</evidence>
<dbReference type="OrthoDB" id="2585251at2759"/>
<dbReference type="Proteomes" id="UP000823399">
    <property type="component" value="Unassembled WGS sequence"/>
</dbReference>
<evidence type="ECO:0000313" key="3">
    <source>
        <dbReference type="Proteomes" id="UP000823399"/>
    </source>
</evidence>
<evidence type="ECO:0000313" key="2">
    <source>
        <dbReference type="EMBL" id="KAG2107886.1"/>
    </source>
</evidence>
<protein>
    <submittedName>
        <fullName evidence="2">Uncharacterized protein</fullName>
    </submittedName>
</protein>
<accession>A0A9P7F5D4</accession>
<name>A0A9P7F5D4_9AGAM</name>
<comment type="caution">
    <text evidence="2">The sequence shown here is derived from an EMBL/GenBank/DDBJ whole genome shotgun (WGS) entry which is preliminary data.</text>
</comment>
<dbReference type="GeneID" id="64699644"/>
<organism evidence="2 3">
    <name type="scientific">Suillus discolor</name>
    <dbReference type="NCBI Taxonomy" id="1912936"/>
    <lineage>
        <taxon>Eukaryota</taxon>
        <taxon>Fungi</taxon>
        <taxon>Dikarya</taxon>
        <taxon>Basidiomycota</taxon>
        <taxon>Agaricomycotina</taxon>
        <taxon>Agaricomycetes</taxon>
        <taxon>Agaricomycetidae</taxon>
        <taxon>Boletales</taxon>
        <taxon>Suillineae</taxon>
        <taxon>Suillaceae</taxon>
        <taxon>Suillus</taxon>
    </lineage>
</organism>